<dbReference type="Ensembl" id="ENSKMAT00000001279.1">
    <property type="protein sequence ID" value="ENSKMAP00000001241.1"/>
    <property type="gene ID" value="ENSKMAG00000000974.1"/>
</dbReference>
<proteinExistence type="predicted"/>
<accession>A0A3Q2ZC63</accession>
<evidence type="ECO:0000313" key="12">
    <source>
        <dbReference type="Ensembl" id="ENSKMAP00000001241.1"/>
    </source>
</evidence>
<evidence type="ECO:0000256" key="8">
    <source>
        <dbReference type="PROSITE-ProRule" id="PRU00500"/>
    </source>
</evidence>
<dbReference type="Proteomes" id="UP000264800">
    <property type="component" value="Unplaced"/>
</dbReference>
<evidence type="ECO:0000256" key="3">
    <source>
        <dbReference type="ARBA" id="ARBA00022525"/>
    </source>
</evidence>
<evidence type="ECO:0000256" key="1">
    <source>
        <dbReference type="ARBA" id="ARBA00003811"/>
    </source>
</evidence>
<dbReference type="InterPro" id="IPR036857">
    <property type="entry name" value="Thyroglobulin_1_sf"/>
</dbReference>
<name>A0A3Q2ZC63_KRYMA</name>
<dbReference type="GO" id="GO:0043567">
    <property type="term" value="P:regulation of insulin-like growth factor receptor signaling pathway"/>
    <property type="evidence" value="ECO:0007669"/>
    <property type="project" value="TreeGrafter"/>
</dbReference>
<feature type="chain" id="PRO_5018690438" evidence="9">
    <location>
        <begin position="23"/>
        <end position="267"/>
    </location>
</feature>
<dbReference type="PROSITE" id="PS51323">
    <property type="entry name" value="IGFBP_N_2"/>
    <property type="match status" value="1"/>
</dbReference>
<dbReference type="PANTHER" id="PTHR11551">
    <property type="entry name" value="INSULIN-LIKE GROWTH FACTOR BINDING PROTEIN"/>
    <property type="match status" value="1"/>
</dbReference>
<dbReference type="OMA" id="TKMKTNQ"/>
<protein>
    <submittedName>
        <fullName evidence="12">Insulin-like growth factor binding protein 2b</fullName>
    </submittedName>
</protein>
<comment type="function">
    <text evidence="1">IGF-binding proteins prolong the half-life of the IGFs and have been shown to either inhibit or stimulate the growth promoting effects of the IGFs on cell culture. They alter the interaction of IGFs with their cell surface receptors.</text>
</comment>
<dbReference type="OrthoDB" id="9984807at2759"/>
<dbReference type="GO" id="GO:0031994">
    <property type="term" value="F:insulin-like growth factor I binding"/>
    <property type="evidence" value="ECO:0007669"/>
    <property type="project" value="TreeGrafter"/>
</dbReference>
<feature type="domain" description="IGFBP N-terminal" evidence="11">
    <location>
        <begin position="24"/>
        <end position="105"/>
    </location>
</feature>
<dbReference type="PRINTS" id="PR01976">
    <property type="entry name" value="IGFBPFAMILY"/>
</dbReference>
<dbReference type="GO" id="GO:0002040">
    <property type="term" value="P:sprouting angiogenesis"/>
    <property type="evidence" value="ECO:0007669"/>
    <property type="project" value="Ensembl"/>
</dbReference>
<dbReference type="Gene3D" id="4.10.40.20">
    <property type="match status" value="1"/>
</dbReference>
<dbReference type="InterPro" id="IPR022321">
    <property type="entry name" value="IGFBP_1-6_chordata"/>
</dbReference>
<keyword evidence="7" id="KW-0340">Growth factor binding</keyword>
<dbReference type="InterPro" id="IPR000716">
    <property type="entry name" value="Thyroglobulin_1"/>
</dbReference>
<dbReference type="GO" id="GO:0048640">
    <property type="term" value="P:negative regulation of developmental growth"/>
    <property type="evidence" value="ECO:0007669"/>
    <property type="project" value="UniProtKB-ARBA"/>
</dbReference>
<dbReference type="Gene3D" id="4.10.800.10">
    <property type="entry name" value="Thyroglobulin type-1"/>
    <property type="match status" value="1"/>
</dbReference>
<dbReference type="SMART" id="SM00121">
    <property type="entry name" value="IB"/>
    <property type="match status" value="1"/>
</dbReference>
<reference evidence="12" key="2">
    <citation type="submission" date="2025-09" db="UniProtKB">
        <authorList>
            <consortium name="Ensembl"/>
        </authorList>
    </citation>
    <scope>IDENTIFICATION</scope>
</reference>
<comment type="subcellular location">
    <subcellularLocation>
        <location evidence="2">Secreted</location>
    </subcellularLocation>
</comment>
<keyword evidence="6" id="KW-1015">Disulfide bond</keyword>
<evidence type="ECO:0000313" key="13">
    <source>
        <dbReference type="Proteomes" id="UP000264800"/>
    </source>
</evidence>
<reference evidence="12" key="1">
    <citation type="submission" date="2025-08" db="UniProtKB">
        <authorList>
            <consortium name="Ensembl"/>
        </authorList>
    </citation>
    <scope>IDENTIFICATION</scope>
</reference>
<keyword evidence="4" id="KW-0341">Growth regulation</keyword>
<evidence type="ECO:0000256" key="2">
    <source>
        <dbReference type="ARBA" id="ARBA00004613"/>
    </source>
</evidence>
<dbReference type="RefSeq" id="XP_017290889.1">
    <property type="nucleotide sequence ID" value="XM_017435400.3"/>
</dbReference>
<evidence type="ECO:0000256" key="6">
    <source>
        <dbReference type="ARBA" id="ARBA00023157"/>
    </source>
</evidence>
<dbReference type="Pfam" id="PF00219">
    <property type="entry name" value="IGFBP"/>
    <property type="match status" value="1"/>
</dbReference>
<dbReference type="PRINTS" id="PR01978">
    <property type="entry name" value="IGFBPFAMILY2"/>
</dbReference>
<evidence type="ECO:0000256" key="5">
    <source>
        <dbReference type="ARBA" id="ARBA00022729"/>
    </source>
</evidence>
<dbReference type="GeneTree" id="ENSGT00940000158542"/>
<dbReference type="PANTHER" id="PTHR11551:SF5">
    <property type="entry name" value="INSULIN-LIKE GROWTH FACTOR-BINDING PROTEIN 2"/>
    <property type="match status" value="1"/>
</dbReference>
<dbReference type="AlphaFoldDB" id="A0A3Q2ZC63"/>
<dbReference type="SUPFAM" id="SSF57610">
    <property type="entry name" value="Thyroglobulin type-1 domain"/>
    <property type="match status" value="1"/>
</dbReference>
<dbReference type="GO" id="GO:0031995">
    <property type="term" value="F:insulin-like growth factor II binding"/>
    <property type="evidence" value="ECO:0007669"/>
    <property type="project" value="TreeGrafter"/>
</dbReference>
<dbReference type="CDD" id="cd00191">
    <property type="entry name" value="TY"/>
    <property type="match status" value="1"/>
</dbReference>
<dbReference type="InterPro" id="IPR012210">
    <property type="entry name" value="IGFBP-2"/>
</dbReference>
<evidence type="ECO:0000256" key="4">
    <source>
        <dbReference type="ARBA" id="ARBA00022604"/>
    </source>
</evidence>
<dbReference type="SMART" id="SM00211">
    <property type="entry name" value="TY"/>
    <property type="match status" value="1"/>
</dbReference>
<dbReference type="GeneID" id="108247353"/>
<dbReference type="InterPro" id="IPR017891">
    <property type="entry name" value="Insulin_GF-bd_Cys-rich_CS"/>
</dbReference>
<organism evidence="12 13">
    <name type="scientific">Kryptolebias marmoratus</name>
    <name type="common">Mangrove killifish</name>
    <name type="synonym">Rivulus marmoratus</name>
    <dbReference type="NCBI Taxonomy" id="37003"/>
    <lineage>
        <taxon>Eukaryota</taxon>
        <taxon>Metazoa</taxon>
        <taxon>Chordata</taxon>
        <taxon>Craniata</taxon>
        <taxon>Vertebrata</taxon>
        <taxon>Euteleostomi</taxon>
        <taxon>Actinopterygii</taxon>
        <taxon>Neopterygii</taxon>
        <taxon>Teleostei</taxon>
        <taxon>Neoteleostei</taxon>
        <taxon>Acanthomorphata</taxon>
        <taxon>Ovalentaria</taxon>
        <taxon>Atherinomorphae</taxon>
        <taxon>Cyprinodontiformes</taxon>
        <taxon>Rivulidae</taxon>
        <taxon>Kryptolebias</taxon>
    </lineage>
</organism>
<sequence length="267" mass="30327">MVTYFTFGLLFGFFTLPGVLLGDLVFRCPSCTAEDLYACPKVSPGCMEVVRESGCGCCPVCARLEGEPCGVYSPRCSTGLRCYPSVDAEFPLQELIQGSGQCRQRLDLDVTTSVHWQPTYEVHETESPPTRRPLLDARFWQELARKQHQNELKAKMKEDRMQREPQSYQSACHQELDKVLEEISKMTSEDNRGPLENLYGLKFPNCDRDGLYNLKQCNMSTHGQRGECWCVNPLTGLQLPETPKIRGDPNCNQFQEEHWATPTTTSR</sequence>
<dbReference type="KEGG" id="kmr:108247353"/>
<dbReference type="InterPro" id="IPR000867">
    <property type="entry name" value="IGFBP-like"/>
</dbReference>
<keyword evidence="13" id="KW-1185">Reference proteome</keyword>
<dbReference type="PROSITE" id="PS00222">
    <property type="entry name" value="IGFBP_N_1"/>
    <property type="match status" value="1"/>
</dbReference>
<keyword evidence="5 9" id="KW-0732">Signal</keyword>
<dbReference type="FunFam" id="4.10.40.20:FF:000001">
    <property type="entry name" value="Insulin-like growth factor binding protein 5"/>
    <property type="match status" value="1"/>
</dbReference>
<dbReference type="PROSITE" id="PS51162">
    <property type="entry name" value="THYROGLOBULIN_1_2"/>
    <property type="match status" value="1"/>
</dbReference>
<dbReference type="Pfam" id="PF00086">
    <property type="entry name" value="Thyroglobulin_1"/>
    <property type="match status" value="1"/>
</dbReference>
<comment type="caution">
    <text evidence="8">Lacks conserved residue(s) required for the propagation of feature annotation.</text>
</comment>
<feature type="domain" description="Thyroglobulin type-1" evidence="10">
    <location>
        <begin position="169"/>
        <end position="251"/>
    </location>
</feature>
<dbReference type="FunFam" id="4.10.800.10:FF:000002">
    <property type="entry name" value="Insulin-like growth factor-binding protein 2"/>
    <property type="match status" value="1"/>
</dbReference>
<feature type="signal peptide" evidence="9">
    <location>
        <begin position="1"/>
        <end position="22"/>
    </location>
</feature>
<evidence type="ECO:0000256" key="7">
    <source>
        <dbReference type="ARBA" id="ARBA00023183"/>
    </source>
</evidence>
<evidence type="ECO:0000259" key="11">
    <source>
        <dbReference type="PROSITE" id="PS51323"/>
    </source>
</evidence>
<dbReference type="GO" id="GO:0005615">
    <property type="term" value="C:extracellular space"/>
    <property type="evidence" value="ECO:0007669"/>
    <property type="project" value="TreeGrafter"/>
</dbReference>
<dbReference type="InterPro" id="IPR009030">
    <property type="entry name" value="Growth_fac_rcpt_cys_sf"/>
</dbReference>
<evidence type="ECO:0000259" key="10">
    <source>
        <dbReference type="PROSITE" id="PS51162"/>
    </source>
</evidence>
<dbReference type="SUPFAM" id="SSF57184">
    <property type="entry name" value="Growth factor receptor domain"/>
    <property type="match status" value="1"/>
</dbReference>
<keyword evidence="3" id="KW-0964">Secreted</keyword>
<evidence type="ECO:0000256" key="9">
    <source>
        <dbReference type="SAM" id="SignalP"/>
    </source>
</evidence>